<evidence type="ECO:0000313" key="10">
    <source>
        <dbReference type="Proteomes" id="UP000617544"/>
    </source>
</evidence>
<dbReference type="Pfam" id="PF01991">
    <property type="entry name" value="vATP-synt_E"/>
    <property type="match status" value="1"/>
</dbReference>
<name>A0A832WHY8_PYRHR</name>
<dbReference type="NCBIfam" id="NF003049">
    <property type="entry name" value="PRK03963.1"/>
    <property type="match status" value="1"/>
</dbReference>
<evidence type="ECO:0000256" key="7">
    <source>
        <dbReference type="HAMAP-Rule" id="MF_00311"/>
    </source>
</evidence>
<dbReference type="RefSeq" id="WP_010886042.1">
    <property type="nucleotide sequence ID" value="NZ_DUJN01000007.1"/>
</dbReference>
<keyword evidence="8" id="KW-0175">Coiled coil</keyword>
<dbReference type="Gene3D" id="1.20.5.620">
    <property type="entry name" value="F1F0 ATP synthase subunit B, membrane domain"/>
    <property type="match status" value="1"/>
</dbReference>
<dbReference type="InterPro" id="IPR038495">
    <property type="entry name" value="ATPase_E_C"/>
</dbReference>
<dbReference type="OMA" id="YAGNIDC"/>
<comment type="similarity">
    <text evidence="1 7">Belongs to the V-ATPase E subunit family.</text>
</comment>
<evidence type="ECO:0000256" key="2">
    <source>
        <dbReference type="ARBA" id="ARBA00022448"/>
    </source>
</evidence>
<keyword evidence="4 7" id="KW-0406">Ion transport</keyword>
<evidence type="ECO:0000256" key="6">
    <source>
        <dbReference type="ARBA" id="ARBA00023310"/>
    </source>
</evidence>
<evidence type="ECO:0000256" key="5">
    <source>
        <dbReference type="ARBA" id="ARBA00023136"/>
    </source>
</evidence>
<dbReference type="PANTHER" id="PTHR45715">
    <property type="entry name" value="ATPASE H+-TRANSPORTING V1 SUBUNIT E1A-RELATED"/>
    <property type="match status" value="1"/>
</dbReference>
<dbReference type="GO" id="GO:0046961">
    <property type="term" value="F:proton-transporting ATPase activity, rotational mechanism"/>
    <property type="evidence" value="ECO:0007669"/>
    <property type="project" value="InterPro"/>
</dbReference>
<gene>
    <name evidence="7" type="primary">atpE</name>
    <name evidence="9" type="ORF">HA331_07950</name>
</gene>
<keyword evidence="5 7" id="KW-0472">Membrane</keyword>
<evidence type="ECO:0000256" key="3">
    <source>
        <dbReference type="ARBA" id="ARBA00022781"/>
    </source>
</evidence>
<keyword evidence="7" id="KW-1003">Cell membrane</keyword>
<dbReference type="GO" id="GO:0042777">
    <property type="term" value="P:proton motive force-driven plasma membrane ATP synthesis"/>
    <property type="evidence" value="ECO:0007669"/>
    <property type="project" value="UniProtKB-UniRule"/>
</dbReference>
<dbReference type="GeneID" id="1442824"/>
<dbReference type="SUPFAM" id="SSF81573">
    <property type="entry name" value="F1F0 ATP synthase subunit B, membrane domain"/>
    <property type="match status" value="1"/>
</dbReference>
<protein>
    <recommendedName>
        <fullName evidence="7">A-type ATP synthase subunit E</fullName>
    </recommendedName>
</protein>
<dbReference type="Proteomes" id="UP000617544">
    <property type="component" value="Unassembled WGS sequence"/>
</dbReference>
<reference evidence="9" key="1">
    <citation type="journal article" date="2020" name="bioRxiv">
        <title>A rank-normalized archaeal taxonomy based on genome phylogeny resolves widespread incomplete and uneven classifications.</title>
        <authorList>
            <person name="Rinke C."/>
            <person name="Chuvochina M."/>
            <person name="Mussig A.J."/>
            <person name="Chaumeil P.-A."/>
            <person name="Waite D.W."/>
            <person name="Whitman W.B."/>
            <person name="Parks D.H."/>
            <person name="Hugenholtz P."/>
        </authorList>
    </citation>
    <scope>NUCLEOTIDE SEQUENCE</scope>
    <source>
        <strain evidence="9">UBA8834</strain>
    </source>
</reference>
<comment type="subcellular location">
    <subcellularLocation>
        <location evidence="7">Cell membrane</location>
        <topology evidence="7">Peripheral membrane protein</topology>
    </subcellularLocation>
</comment>
<comment type="caution">
    <text evidence="9">The sequence shown here is derived from an EMBL/GenBank/DDBJ whole genome shotgun (WGS) entry which is preliminary data.</text>
</comment>
<dbReference type="SUPFAM" id="SSF160527">
    <property type="entry name" value="V-type ATPase subunit E-like"/>
    <property type="match status" value="1"/>
</dbReference>
<sequence>MNGAELIIQEINKEAERKIEYILNEARQQAEKIKEEARRNAEAKAEWIIRRAKTQAELEKQRIIANARLEVRRKRLAIQEEIISSVLEEVKRRLETMSEDEYFESVKALLKEAIKELNEKKVRVMSNEKTLGLIASRIEEIKSELGDVSIELGETVDTMGGVIVETEDGRIRIDNTFEARMERFEGEIRSTIAKVLFG</sequence>
<keyword evidence="2 7" id="KW-0813">Transport</keyword>
<dbReference type="SMR" id="A0A832WHY8"/>
<dbReference type="GO" id="GO:0046933">
    <property type="term" value="F:proton-transporting ATP synthase activity, rotational mechanism"/>
    <property type="evidence" value="ECO:0007669"/>
    <property type="project" value="UniProtKB-UniRule"/>
</dbReference>
<dbReference type="InterPro" id="IPR002842">
    <property type="entry name" value="ATPase_V1_Esu"/>
</dbReference>
<dbReference type="InterPro" id="IPR028987">
    <property type="entry name" value="ATP_synth_B-like_membr_sf"/>
</dbReference>
<keyword evidence="3 7" id="KW-0375">Hydrogen ion transport</keyword>
<organism evidence="9 10">
    <name type="scientific">Pyrococcus horikoshii</name>
    <dbReference type="NCBI Taxonomy" id="53953"/>
    <lineage>
        <taxon>Archaea</taxon>
        <taxon>Methanobacteriati</taxon>
        <taxon>Methanobacteriota</taxon>
        <taxon>Thermococci</taxon>
        <taxon>Thermococcales</taxon>
        <taxon>Thermococcaceae</taxon>
        <taxon>Pyrococcus</taxon>
    </lineage>
</organism>
<dbReference type="GO" id="GO:0005886">
    <property type="term" value="C:plasma membrane"/>
    <property type="evidence" value="ECO:0007669"/>
    <property type="project" value="UniProtKB-SubCell"/>
</dbReference>
<dbReference type="GO" id="GO:0005524">
    <property type="term" value="F:ATP binding"/>
    <property type="evidence" value="ECO:0007669"/>
    <property type="project" value="UniProtKB-UniRule"/>
</dbReference>
<dbReference type="GO" id="GO:0033178">
    <property type="term" value="C:proton-transporting two-sector ATPase complex, catalytic domain"/>
    <property type="evidence" value="ECO:0007669"/>
    <property type="project" value="InterPro"/>
</dbReference>
<dbReference type="Gene3D" id="3.30.2320.30">
    <property type="entry name" value="ATP synthase, E subunit, C-terminal"/>
    <property type="match status" value="1"/>
</dbReference>
<evidence type="ECO:0000256" key="4">
    <source>
        <dbReference type="ARBA" id="ARBA00023065"/>
    </source>
</evidence>
<dbReference type="HAMAP" id="MF_00311">
    <property type="entry name" value="ATP_synth_E_arch"/>
    <property type="match status" value="1"/>
</dbReference>
<comment type="function">
    <text evidence="7">Component of the A-type ATP synthase that produces ATP from ADP in the presence of a proton gradient across the membrane.</text>
</comment>
<dbReference type="AlphaFoldDB" id="A0A832WHY8"/>
<feature type="coiled-coil region" evidence="8">
    <location>
        <begin position="12"/>
        <end position="46"/>
    </location>
</feature>
<keyword evidence="6 7" id="KW-0066">ATP synthesis</keyword>
<accession>A0A832WHY8</accession>
<evidence type="ECO:0000313" key="9">
    <source>
        <dbReference type="EMBL" id="HII61655.1"/>
    </source>
</evidence>
<evidence type="ECO:0000256" key="1">
    <source>
        <dbReference type="ARBA" id="ARBA00005901"/>
    </source>
</evidence>
<dbReference type="EMBL" id="DUJN01000007">
    <property type="protein sequence ID" value="HII61655.1"/>
    <property type="molecule type" value="Genomic_DNA"/>
</dbReference>
<proteinExistence type="inferred from homology"/>
<evidence type="ECO:0000256" key="8">
    <source>
        <dbReference type="SAM" id="Coils"/>
    </source>
</evidence>
<comment type="subunit">
    <text evidence="7">Has multiple subunits with at least A(3), B(3), C, D, E, F, H, I and proteolipid K(x).</text>
</comment>